<dbReference type="PANTHER" id="PTHR24365:SF541">
    <property type="entry name" value="PROTEIN TOLL-RELATED"/>
    <property type="match status" value="1"/>
</dbReference>
<keyword evidence="5" id="KW-0472">Membrane</keyword>
<evidence type="ECO:0000256" key="1">
    <source>
        <dbReference type="ARBA" id="ARBA00004370"/>
    </source>
</evidence>
<organism evidence="7 8">
    <name type="scientific">Mytilus coruscus</name>
    <name type="common">Sea mussel</name>
    <dbReference type="NCBI Taxonomy" id="42192"/>
    <lineage>
        <taxon>Eukaryota</taxon>
        <taxon>Metazoa</taxon>
        <taxon>Spiralia</taxon>
        <taxon>Lophotrochozoa</taxon>
        <taxon>Mollusca</taxon>
        <taxon>Bivalvia</taxon>
        <taxon>Autobranchia</taxon>
        <taxon>Pteriomorphia</taxon>
        <taxon>Mytilida</taxon>
        <taxon>Mytiloidea</taxon>
        <taxon>Mytilidae</taxon>
        <taxon>Mytilinae</taxon>
        <taxon>Mytilus</taxon>
    </lineage>
</organism>
<keyword evidence="2" id="KW-0812">Transmembrane</keyword>
<sequence length="640" mass="74559">MSEQETKMPHNTGSGIKITGLDLFKDKQLPLPCSLWESIHHQSEWYFERLSNVSILFKVNKISSYKCNFRNDHFHECATTLKLSLMEYTSIRCLRENGTSHADLGWVLKFYKQLQGLGHNMSFDEKDFLVGAFISENIYQGLGQSRKVIFIITKHFLQSTRGKFELEVARKLLKETSERQDCDLFNNQFELKKPEVNGSKNNSPFSNTSGKFIETKYLGHRISFDEKDFLVGAFISDNIYQAFRQSRKVTFIITVHFLHSTWGEFELEVARTYALENGRHNMIIVVLKDDVSFNRMPNALKDIWYKTTCVLNGEVLKNVSPDRLNCNMSNKQENLEKSEFLNKYKYDSFIANGSFIYKTKYWDNAMNNYPELNNKIIHASSRDHSVSRTIFHDFRFNKISSRNNTIYKNSWVPCYAINVEASKPLITPQTTLTVSYGFVKTCTINSSSCHRYKPINQEKTIIGNTISSIIKTESEDFKDTRQVTLPCSLLNNMSRNALCHADIDWVLKFYNKLHSLGHNISFDEKDFLVGAFISDNIYQTLGQSRKVIFIITEHFLESTWGEFELEVARTYALENGRHNMIIVVLKDEIDINRMPNVLKDVWYKITCIKWFKSEYNKDDDKNKHENKCIRKVHKAISGYD</sequence>
<evidence type="ECO:0000313" key="8">
    <source>
        <dbReference type="Proteomes" id="UP000507470"/>
    </source>
</evidence>
<evidence type="ECO:0000313" key="7">
    <source>
        <dbReference type="EMBL" id="CAC5368634.1"/>
    </source>
</evidence>
<dbReference type="EMBL" id="CACVKT020001498">
    <property type="protein sequence ID" value="CAC5368634.1"/>
    <property type="molecule type" value="Genomic_DNA"/>
</dbReference>
<feature type="domain" description="TIR" evidence="6">
    <location>
        <begin position="192"/>
        <end position="348"/>
    </location>
</feature>
<feature type="domain" description="TIR" evidence="6">
    <location>
        <begin position="492"/>
        <end position="636"/>
    </location>
</feature>
<evidence type="ECO:0000259" key="6">
    <source>
        <dbReference type="PROSITE" id="PS50104"/>
    </source>
</evidence>
<dbReference type="SUPFAM" id="SSF52200">
    <property type="entry name" value="Toll/Interleukin receptor TIR domain"/>
    <property type="match status" value="3"/>
</dbReference>
<dbReference type="InterPro" id="IPR035897">
    <property type="entry name" value="Toll_tir_struct_dom_sf"/>
</dbReference>
<dbReference type="GO" id="GO:0007165">
    <property type="term" value="P:signal transduction"/>
    <property type="evidence" value="ECO:0007669"/>
    <property type="project" value="InterPro"/>
</dbReference>
<gene>
    <name evidence="7" type="ORF">MCOR_8118</name>
</gene>
<keyword evidence="4" id="KW-1133">Transmembrane helix</keyword>
<dbReference type="OrthoDB" id="10565520at2759"/>
<name>A0A6J8AJ36_MYTCO</name>
<evidence type="ECO:0000256" key="3">
    <source>
        <dbReference type="ARBA" id="ARBA00022729"/>
    </source>
</evidence>
<dbReference type="GO" id="GO:0038023">
    <property type="term" value="F:signaling receptor activity"/>
    <property type="evidence" value="ECO:0007669"/>
    <property type="project" value="TreeGrafter"/>
</dbReference>
<dbReference type="SMART" id="SM00255">
    <property type="entry name" value="TIR"/>
    <property type="match status" value="2"/>
</dbReference>
<dbReference type="PROSITE" id="PS50104">
    <property type="entry name" value="TIR"/>
    <property type="match status" value="2"/>
</dbReference>
<dbReference type="Gene3D" id="3.40.50.10140">
    <property type="entry name" value="Toll/interleukin-1 receptor homology (TIR) domain"/>
    <property type="match status" value="3"/>
</dbReference>
<dbReference type="Pfam" id="PF13676">
    <property type="entry name" value="TIR_2"/>
    <property type="match status" value="3"/>
</dbReference>
<dbReference type="AlphaFoldDB" id="A0A6J8AJ36"/>
<dbReference type="GO" id="GO:0005886">
    <property type="term" value="C:plasma membrane"/>
    <property type="evidence" value="ECO:0007669"/>
    <property type="project" value="TreeGrafter"/>
</dbReference>
<keyword evidence="8" id="KW-1185">Reference proteome</keyword>
<evidence type="ECO:0000256" key="2">
    <source>
        <dbReference type="ARBA" id="ARBA00022692"/>
    </source>
</evidence>
<evidence type="ECO:0000256" key="4">
    <source>
        <dbReference type="ARBA" id="ARBA00022989"/>
    </source>
</evidence>
<proteinExistence type="predicted"/>
<dbReference type="InterPro" id="IPR000157">
    <property type="entry name" value="TIR_dom"/>
</dbReference>
<accession>A0A6J8AJ36</accession>
<keyword evidence="3" id="KW-0732">Signal</keyword>
<comment type="subcellular location">
    <subcellularLocation>
        <location evidence="1">Membrane</location>
    </subcellularLocation>
</comment>
<dbReference type="PANTHER" id="PTHR24365">
    <property type="entry name" value="TOLL-LIKE RECEPTOR"/>
    <property type="match status" value="1"/>
</dbReference>
<reference evidence="7 8" key="1">
    <citation type="submission" date="2020-06" db="EMBL/GenBank/DDBJ databases">
        <authorList>
            <person name="Li R."/>
            <person name="Bekaert M."/>
        </authorList>
    </citation>
    <scope>NUCLEOTIDE SEQUENCE [LARGE SCALE GENOMIC DNA]</scope>
    <source>
        <strain evidence="8">wild</strain>
    </source>
</reference>
<protein>
    <submittedName>
        <fullName evidence="7">TLR2</fullName>
    </submittedName>
</protein>
<dbReference type="Proteomes" id="UP000507470">
    <property type="component" value="Unassembled WGS sequence"/>
</dbReference>
<evidence type="ECO:0000256" key="5">
    <source>
        <dbReference type="ARBA" id="ARBA00023136"/>
    </source>
</evidence>